<reference evidence="1" key="1">
    <citation type="submission" date="2018-02" db="EMBL/GenBank/DDBJ databases">
        <title>Rhizophora mucronata_Transcriptome.</title>
        <authorList>
            <person name="Meera S.P."/>
            <person name="Sreeshan A."/>
            <person name="Augustine A."/>
        </authorList>
    </citation>
    <scope>NUCLEOTIDE SEQUENCE</scope>
    <source>
        <tissue evidence="1">Leaf</tissue>
    </source>
</reference>
<accession>A0A2P2R523</accession>
<dbReference type="EMBL" id="GGEC01093827">
    <property type="protein sequence ID" value="MBX74311.1"/>
    <property type="molecule type" value="Transcribed_RNA"/>
</dbReference>
<organism evidence="1">
    <name type="scientific">Rhizophora mucronata</name>
    <name type="common">Asiatic mangrove</name>
    <dbReference type="NCBI Taxonomy" id="61149"/>
    <lineage>
        <taxon>Eukaryota</taxon>
        <taxon>Viridiplantae</taxon>
        <taxon>Streptophyta</taxon>
        <taxon>Embryophyta</taxon>
        <taxon>Tracheophyta</taxon>
        <taxon>Spermatophyta</taxon>
        <taxon>Magnoliopsida</taxon>
        <taxon>eudicotyledons</taxon>
        <taxon>Gunneridae</taxon>
        <taxon>Pentapetalae</taxon>
        <taxon>rosids</taxon>
        <taxon>fabids</taxon>
        <taxon>Malpighiales</taxon>
        <taxon>Rhizophoraceae</taxon>
        <taxon>Rhizophora</taxon>
    </lineage>
</organism>
<evidence type="ECO:0000313" key="1">
    <source>
        <dbReference type="EMBL" id="MBX74311.1"/>
    </source>
</evidence>
<sequence>MISHSVCLCLKTIGERSQLR</sequence>
<proteinExistence type="predicted"/>
<name>A0A2P2R523_RHIMU</name>
<dbReference type="AlphaFoldDB" id="A0A2P2R523"/>
<protein>
    <submittedName>
        <fullName evidence="1">Uncharacterized protein</fullName>
    </submittedName>
</protein>